<dbReference type="RefSeq" id="WP_072709212.1">
    <property type="nucleotide sequence ID" value="NZ_FRCF01000003.1"/>
</dbReference>
<proteinExistence type="predicted"/>
<dbReference type="EMBL" id="FRCF01000003">
    <property type="protein sequence ID" value="SHL87168.1"/>
    <property type="molecule type" value="Genomic_DNA"/>
</dbReference>
<dbReference type="AlphaFoldDB" id="A0A1M7E6C3"/>
<name>A0A1M7E6C3_9BACL</name>
<dbReference type="Pfam" id="PF11071">
    <property type="entry name" value="Nuc_deoxyri_tr3"/>
    <property type="match status" value="1"/>
</dbReference>
<keyword evidence="2" id="KW-1185">Reference proteome</keyword>
<dbReference type="InterPro" id="IPR019884">
    <property type="entry name" value="YtoQ_family_protein"/>
</dbReference>
<dbReference type="Proteomes" id="UP000184206">
    <property type="component" value="Unassembled WGS sequence"/>
</dbReference>
<dbReference type="OrthoDB" id="979989at2"/>
<evidence type="ECO:0000313" key="2">
    <source>
        <dbReference type="Proteomes" id="UP000184206"/>
    </source>
</evidence>
<sequence>MEFTVYLAGQIHDDWREDVKKKSKEKDLKLHFVGPQTNHDLSDNIGENILGRQPTDYFKDDAASSINNFRTTVLMNKADFVIALYGEKYKQWNTTMDATTAINLGKPLIIIRPESAIHALKELSNKADVTVETVEQAIEVISYIYE</sequence>
<evidence type="ECO:0000313" key="1">
    <source>
        <dbReference type="EMBL" id="SHL87168.1"/>
    </source>
</evidence>
<dbReference type="STRING" id="1123231.SAMN02745189_01112"/>
<organism evidence="1 2">
    <name type="scientific">Lacicoccus alkaliphilus DSM 16010</name>
    <dbReference type="NCBI Taxonomy" id="1123231"/>
    <lineage>
        <taxon>Bacteria</taxon>
        <taxon>Bacillati</taxon>
        <taxon>Bacillota</taxon>
        <taxon>Bacilli</taxon>
        <taxon>Bacillales</taxon>
        <taxon>Salinicoccaceae</taxon>
        <taxon>Lacicoccus</taxon>
    </lineage>
</organism>
<gene>
    <name evidence="1" type="ORF">SAMN02745189_01112</name>
</gene>
<accession>A0A1M7E6C3</accession>
<reference evidence="1 2" key="1">
    <citation type="submission" date="2016-11" db="EMBL/GenBank/DDBJ databases">
        <authorList>
            <person name="Jaros S."/>
            <person name="Januszkiewicz K."/>
            <person name="Wedrychowicz H."/>
        </authorList>
    </citation>
    <scope>NUCLEOTIDE SEQUENCE [LARGE SCALE GENOMIC DNA]</scope>
    <source>
        <strain evidence="1 2">DSM 16010</strain>
    </source>
</reference>
<dbReference type="NCBIfam" id="TIGR03646">
    <property type="entry name" value="YtoQ_fam"/>
    <property type="match status" value="1"/>
</dbReference>
<protein>
    <submittedName>
        <fullName evidence="1">YtoQ family protein</fullName>
    </submittedName>
</protein>